<feature type="region of interest" description="Disordered" evidence="1">
    <location>
        <begin position="101"/>
        <end position="136"/>
    </location>
</feature>
<evidence type="ECO:0000259" key="2">
    <source>
        <dbReference type="Pfam" id="PF16537"/>
    </source>
</evidence>
<dbReference type="GO" id="GO:0015627">
    <property type="term" value="C:type II protein secretion system complex"/>
    <property type="evidence" value="ECO:0007669"/>
    <property type="project" value="InterPro"/>
</dbReference>
<accession>U3A5I4</accession>
<dbReference type="EMBL" id="BATJ01000021">
    <property type="protein sequence ID" value="GAD68960.1"/>
    <property type="molecule type" value="Genomic_DNA"/>
</dbReference>
<sequence>MSNVLKALEQSERSHQQLHNSAPGGASRQAVSHRADTPLWLHATCLLLPAVATVSWVGYQSYQSALVDWISSNQPQEVVVDVPAALSVKPYPDFATLAVNRRTTPLPQAEPAIRRDEPTPSTSSAPSADSELDGVDLSSLPPSLARRVEAAMSSESVRAAMRDTGEADDAAVDLSMAGDDLIGQLPAMNFQTHVYTSDANRRWVKINGQEYKQGEQIDADTQLVRIAPQSCTIRFRGKLIRVPALYDWPG</sequence>
<dbReference type="AlphaFoldDB" id="U3A5I4"/>
<dbReference type="eggNOG" id="ENOG5033B0D">
    <property type="taxonomic scope" value="Bacteria"/>
</dbReference>
<feature type="compositionally biased region" description="Low complexity" evidence="1">
    <location>
        <begin position="119"/>
        <end position="129"/>
    </location>
</feature>
<dbReference type="STRING" id="1219065.VPR01S_21_00450"/>
<name>U3A5I4_VIBPR</name>
<feature type="region of interest" description="Disordered" evidence="1">
    <location>
        <begin position="9"/>
        <end position="30"/>
    </location>
</feature>
<gene>
    <name evidence="3" type="ORF">VPR01S_21_00450</name>
</gene>
<dbReference type="Pfam" id="PF16537">
    <property type="entry name" value="T2SSB"/>
    <property type="match status" value="1"/>
</dbReference>
<evidence type="ECO:0000313" key="3">
    <source>
        <dbReference type="EMBL" id="GAD68960.1"/>
    </source>
</evidence>
<feature type="domain" description="Type II secretion system protein GspB C-terminal" evidence="2">
    <location>
        <begin position="185"/>
        <end position="244"/>
    </location>
</feature>
<dbReference type="RefSeq" id="WP_021706928.1">
    <property type="nucleotide sequence ID" value="NZ_BATJ01000021.1"/>
</dbReference>
<dbReference type="InterPro" id="IPR032389">
    <property type="entry name" value="GspB_C"/>
</dbReference>
<proteinExistence type="predicted"/>
<dbReference type="Proteomes" id="UP000016570">
    <property type="component" value="Unassembled WGS sequence"/>
</dbReference>
<reference evidence="3 4" key="1">
    <citation type="submission" date="2013-09" db="EMBL/GenBank/DDBJ databases">
        <title>Whole genome shotgun sequence of Vibrio proteolyticus NBRC 13287.</title>
        <authorList>
            <person name="Isaki S."/>
            <person name="Hosoyama A."/>
            <person name="Numata M."/>
            <person name="Hashimoto M."/>
            <person name="Hosoyama Y."/>
            <person name="Tsuchikane K."/>
            <person name="Noguchi M."/>
            <person name="Hirakata S."/>
            <person name="Ichikawa N."/>
            <person name="Ohji S."/>
            <person name="Yamazoe A."/>
            <person name="Fujita N."/>
        </authorList>
    </citation>
    <scope>NUCLEOTIDE SEQUENCE [LARGE SCALE GENOMIC DNA]</scope>
    <source>
        <strain evidence="3 4">NBRC 13287</strain>
    </source>
</reference>
<keyword evidence="4" id="KW-1185">Reference proteome</keyword>
<comment type="caution">
    <text evidence="3">The sequence shown here is derived from an EMBL/GenBank/DDBJ whole genome shotgun (WGS) entry which is preliminary data.</text>
</comment>
<evidence type="ECO:0000256" key="1">
    <source>
        <dbReference type="SAM" id="MobiDB-lite"/>
    </source>
</evidence>
<evidence type="ECO:0000313" key="4">
    <source>
        <dbReference type="Proteomes" id="UP000016570"/>
    </source>
</evidence>
<organism evidence="3 4">
    <name type="scientific">Vibrio proteolyticus NBRC 13287</name>
    <dbReference type="NCBI Taxonomy" id="1219065"/>
    <lineage>
        <taxon>Bacteria</taxon>
        <taxon>Pseudomonadati</taxon>
        <taxon>Pseudomonadota</taxon>
        <taxon>Gammaproteobacteria</taxon>
        <taxon>Vibrionales</taxon>
        <taxon>Vibrionaceae</taxon>
        <taxon>Vibrio</taxon>
    </lineage>
</organism>
<protein>
    <recommendedName>
        <fullName evidence="2">Type II secretion system protein GspB C-terminal domain-containing protein</fullName>
    </recommendedName>
</protein>